<accession>A0AC60Q139</accession>
<comment type="caution">
    <text evidence="1">The sequence shown here is derived from an EMBL/GenBank/DDBJ whole genome shotgun (WGS) entry which is preliminary data.</text>
</comment>
<dbReference type="Proteomes" id="UP000805193">
    <property type="component" value="Unassembled WGS sequence"/>
</dbReference>
<sequence>MPPIRRSRSSVLVDQLLHMNMSWSDLEEMFLQYREPEPRRYKSSGGLLDVAKLDDLTFRRMFRFEKDDFGLLNDALLMPNVVCSSQGVVVSGEEALLMCLRRLAYPNRWWDLEPIFGRHSSAMSSIVGQVLTHIDGTFGHLLDDLTTHSWLSLGDLERFARAVHARGAPLPNCWGFVDGTARPICRPSTNQRIYFSGHKRLHALKYQSIMCANGIICQLDGPYPGHRHDAGILRESGLYEKLEKLVQGRSYTIYGDPAYPLRRLLMRPYAGATLTQQQVLFNSGMSTVRQAVEWGFGKIVSEFAFLDFKKNQKLYLQDQSPLAATCIKQNCRVVPGPAAISTLSERPPLVGPLY</sequence>
<proteinExistence type="predicted"/>
<gene>
    <name evidence="1" type="ORF">HPB47_025656</name>
</gene>
<dbReference type="EMBL" id="JABSTQ010009644">
    <property type="protein sequence ID" value="KAG0427280.1"/>
    <property type="molecule type" value="Genomic_DNA"/>
</dbReference>
<evidence type="ECO:0000313" key="2">
    <source>
        <dbReference type="Proteomes" id="UP000805193"/>
    </source>
</evidence>
<reference evidence="1 2" key="1">
    <citation type="journal article" date="2020" name="Cell">
        <title>Large-Scale Comparative Analyses of Tick Genomes Elucidate Their Genetic Diversity and Vector Capacities.</title>
        <authorList>
            <consortium name="Tick Genome and Microbiome Consortium (TIGMIC)"/>
            <person name="Jia N."/>
            <person name="Wang J."/>
            <person name="Shi W."/>
            <person name="Du L."/>
            <person name="Sun Y."/>
            <person name="Zhan W."/>
            <person name="Jiang J.F."/>
            <person name="Wang Q."/>
            <person name="Zhang B."/>
            <person name="Ji P."/>
            <person name="Bell-Sakyi L."/>
            <person name="Cui X.M."/>
            <person name="Yuan T.T."/>
            <person name="Jiang B.G."/>
            <person name="Yang W.F."/>
            <person name="Lam T.T."/>
            <person name="Chang Q.C."/>
            <person name="Ding S.J."/>
            <person name="Wang X.J."/>
            <person name="Zhu J.G."/>
            <person name="Ruan X.D."/>
            <person name="Zhao L."/>
            <person name="Wei J.T."/>
            <person name="Ye R.Z."/>
            <person name="Que T.C."/>
            <person name="Du C.H."/>
            <person name="Zhou Y.H."/>
            <person name="Cheng J.X."/>
            <person name="Dai P.F."/>
            <person name="Guo W.B."/>
            <person name="Han X.H."/>
            <person name="Huang E.J."/>
            <person name="Li L.F."/>
            <person name="Wei W."/>
            <person name="Gao Y.C."/>
            <person name="Liu J.Z."/>
            <person name="Shao H.Z."/>
            <person name="Wang X."/>
            <person name="Wang C.C."/>
            <person name="Yang T.C."/>
            <person name="Huo Q.B."/>
            <person name="Li W."/>
            <person name="Chen H.Y."/>
            <person name="Chen S.E."/>
            <person name="Zhou L.G."/>
            <person name="Ni X.B."/>
            <person name="Tian J.H."/>
            <person name="Sheng Y."/>
            <person name="Liu T."/>
            <person name="Pan Y.S."/>
            <person name="Xia L.Y."/>
            <person name="Li J."/>
            <person name="Zhao F."/>
            <person name="Cao W.C."/>
        </authorList>
    </citation>
    <scope>NUCLEOTIDE SEQUENCE [LARGE SCALE GENOMIC DNA]</scope>
    <source>
        <strain evidence="1">Iper-2018</strain>
    </source>
</reference>
<evidence type="ECO:0000313" key="1">
    <source>
        <dbReference type="EMBL" id="KAG0427280.1"/>
    </source>
</evidence>
<organism evidence="1 2">
    <name type="scientific">Ixodes persulcatus</name>
    <name type="common">Taiga tick</name>
    <dbReference type="NCBI Taxonomy" id="34615"/>
    <lineage>
        <taxon>Eukaryota</taxon>
        <taxon>Metazoa</taxon>
        <taxon>Ecdysozoa</taxon>
        <taxon>Arthropoda</taxon>
        <taxon>Chelicerata</taxon>
        <taxon>Arachnida</taxon>
        <taxon>Acari</taxon>
        <taxon>Parasitiformes</taxon>
        <taxon>Ixodida</taxon>
        <taxon>Ixodoidea</taxon>
        <taxon>Ixodidae</taxon>
        <taxon>Ixodinae</taxon>
        <taxon>Ixodes</taxon>
    </lineage>
</organism>
<name>A0AC60Q139_IXOPE</name>
<keyword evidence="2" id="KW-1185">Reference proteome</keyword>
<protein>
    <submittedName>
        <fullName evidence="1">Uncharacterized protein</fullName>
    </submittedName>
</protein>